<keyword evidence="2" id="KW-1185">Reference proteome</keyword>
<comment type="caution">
    <text evidence="1">The sequence shown here is derived from an EMBL/GenBank/DDBJ whole genome shotgun (WGS) entry which is preliminary data.</text>
</comment>
<evidence type="ECO:0000313" key="2">
    <source>
        <dbReference type="Proteomes" id="UP001491310"/>
    </source>
</evidence>
<gene>
    <name evidence="1" type="ORF">WJX75_003505</name>
</gene>
<dbReference type="Proteomes" id="UP001491310">
    <property type="component" value="Unassembled WGS sequence"/>
</dbReference>
<evidence type="ECO:0000313" key="1">
    <source>
        <dbReference type="EMBL" id="KAK9916505.1"/>
    </source>
</evidence>
<dbReference type="EMBL" id="JALJOT010000003">
    <property type="protein sequence ID" value="KAK9916505.1"/>
    <property type="molecule type" value="Genomic_DNA"/>
</dbReference>
<name>A0ABR2YXL1_9CHLO</name>
<reference evidence="1 2" key="1">
    <citation type="journal article" date="2024" name="Nat. Commun.">
        <title>Phylogenomics reveals the evolutionary origins of lichenization in chlorophyte algae.</title>
        <authorList>
            <person name="Puginier C."/>
            <person name="Libourel C."/>
            <person name="Otte J."/>
            <person name="Skaloud P."/>
            <person name="Haon M."/>
            <person name="Grisel S."/>
            <person name="Petersen M."/>
            <person name="Berrin J.G."/>
            <person name="Delaux P.M."/>
            <person name="Dal Grande F."/>
            <person name="Keller J."/>
        </authorList>
    </citation>
    <scope>NUCLEOTIDE SEQUENCE [LARGE SCALE GENOMIC DNA]</scope>
    <source>
        <strain evidence="1 2">SAG 216-7</strain>
    </source>
</reference>
<protein>
    <submittedName>
        <fullName evidence="1">Uncharacterized protein</fullName>
    </submittedName>
</protein>
<proteinExistence type="predicted"/>
<accession>A0ABR2YXL1</accession>
<sequence length="172" mass="18499">MPALKSFILGSYVKLPGTYHVGLQMRFGGQWGDGYRYSKGMESVAACFISETVRSCQACANCSVFLTTDNAQAAAFVSIALQSHGITVVETEGKSVHSEKSAGEETDHLKPFGDWYLLTLMSKLVASRSGFAETASWYGNVPSKALTKVSTCLFTDGGTDIPDGAEFLQTQE</sequence>
<organism evidence="1 2">
    <name type="scientific">Coccomyxa subellipsoidea</name>
    <dbReference type="NCBI Taxonomy" id="248742"/>
    <lineage>
        <taxon>Eukaryota</taxon>
        <taxon>Viridiplantae</taxon>
        <taxon>Chlorophyta</taxon>
        <taxon>core chlorophytes</taxon>
        <taxon>Trebouxiophyceae</taxon>
        <taxon>Trebouxiophyceae incertae sedis</taxon>
        <taxon>Coccomyxaceae</taxon>
        <taxon>Coccomyxa</taxon>
    </lineage>
</organism>